<keyword evidence="1" id="KW-0808">Transferase</keyword>
<dbReference type="RefSeq" id="WP_148058095.1">
    <property type="nucleotide sequence ID" value="NZ_RJKN01000007.1"/>
</dbReference>
<evidence type="ECO:0000313" key="2">
    <source>
        <dbReference type="Proteomes" id="UP000276232"/>
    </source>
</evidence>
<dbReference type="InterPro" id="IPR027417">
    <property type="entry name" value="P-loop_NTPase"/>
</dbReference>
<accession>A0A3N1GAF7</accession>
<name>A0A3N1GAF7_9ACTN</name>
<reference evidence="1 2" key="1">
    <citation type="journal article" date="2015" name="Stand. Genomic Sci.">
        <title>Genomic Encyclopedia of Bacterial and Archaeal Type Strains, Phase III: the genomes of soil and plant-associated and newly described type strains.</title>
        <authorList>
            <person name="Whitman W.B."/>
            <person name="Woyke T."/>
            <person name="Klenk H.P."/>
            <person name="Zhou Y."/>
            <person name="Lilburn T.G."/>
            <person name="Beck B.J."/>
            <person name="De Vos P."/>
            <person name="Vandamme P."/>
            <person name="Eisen J.A."/>
            <person name="Garrity G."/>
            <person name="Hugenholtz P."/>
            <person name="Kyrpides N.C."/>
        </authorList>
    </citation>
    <scope>NUCLEOTIDE SEQUENCE [LARGE SCALE GENOMIC DNA]</scope>
    <source>
        <strain evidence="1 2">CECT 7306</strain>
    </source>
</reference>
<sequence length="206" mass="22533">MPGDDPPTASAAVVLLLGYPAAGKRTVGGHVARLLDGVLVDDQLVNRPVLEVLRWDGVEPLPPGTWDRVAPVRAAVLDAVEHLAPRTRSFVMTNVLEDDDHGAAEYDRLRALAGRRGSLFLAVLLTCDVDVQVGRTDTPDRVALRKGSDPEGYRRFRETVRLHRPPEDEVLHLDTTTTPPEENARLVVEELRRRGLPAPVATAPLT</sequence>
<dbReference type="GO" id="GO:0016301">
    <property type="term" value="F:kinase activity"/>
    <property type="evidence" value="ECO:0007669"/>
    <property type="project" value="UniProtKB-KW"/>
</dbReference>
<keyword evidence="1" id="KW-0418">Kinase</keyword>
<dbReference type="EMBL" id="RJKN01000007">
    <property type="protein sequence ID" value="ROP27220.1"/>
    <property type="molecule type" value="Genomic_DNA"/>
</dbReference>
<proteinExistence type="predicted"/>
<dbReference type="OrthoDB" id="5187352at2"/>
<comment type="caution">
    <text evidence="1">The sequence shown here is derived from an EMBL/GenBank/DDBJ whole genome shotgun (WGS) entry which is preliminary data.</text>
</comment>
<dbReference type="AlphaFoldDB" id="A0A3N1GAF7"/>
<protein>
    <submittedName>
        <fullName evidence="1">Shikimate kinase</fullName>
    </submittedName>
</protein>
<dbReference type="Gene3D" id="3.40.50.300">
    <property type="entry name" value="P-loop containing nucleotide triphosphate hydrolases"/>
    <property type="match status" value="1"/>
</dbReference>
<organism evidence="1 2">
    <name type="scientific">Pseudokineococcus lusitanus</name>
    <dbReference type="NCBI Taxonomy" id="763993"/>
    <lineage>
        <taxon>Bacteria</taxon>
        <taxon>Bacillati</taxon>
        <taxon>Actinomycetota</taxon>
        <taxon>Actinomycetes</taxon>
        <taxon>Kineosporiales</taxon>
        <taxon>Kineosporiaceae</taxon>
        <taxon>Pseudokineococcus</taxon>
    </lineage>
</organism>
<evidence type="ECO:0000313" key="1">
    <source>
        <dbReference type="EMBL" id="ROP27220.1"/>
    </source>
</evidence>
<dbReference type="Proteomes" id="UP000276232">
    <property type="component" value="Unassembled WGS sequence"/>
</dbReference>
<dbReference type="SUPFAM" id="SSF52540">
    <property type="entry name" value="P-loop containing nucleoside triphosphate hydrolases"/>
    <property type="match status" value="1"/>
</dbReference>
<gene>
    <name evidence="1" type="ORF">EDC03_2744</name>
</gene>
<keyword evidence="2" id="KW-1185">Reference proteome</keyword>
<dbReference type="InParanoid" id="A0A3N1GAF7"/>